<dbReference type="Pfam" id="PF10993">
    <property type="entry name" value="DUF2818"/>
    <property type="match status" value="1"/>
</dbReference>
<keyword evidence="1" id="KW-0472">Membrane</keyword>
<protein>
    <submittedName>
        <fullName evidence="2">DUF2818 family protein</fullName>
    </submittedName>
</protein>
<evidence type="ECO:0000313" key="3">
    <source>
        <dbReference type="Proteomes" id="UP000321776"/>
    </source>
</evidence>
<dbReference type="InterPro" id="IPR016768">
    <property type="entry name" value="UCP019883"/>
</dbReference>
<feature type="transmembrane region" description="Helical" evidence="1">
    <location>
        <begin position="70"/>
        <end position="94"/>
    </location>
</feature>
<comment type="caution">
    <text evidence="2">The sequence shown here is derived from an EMBL/GenBank/DDBJ whole genome shotgun (WGS) entry which is preliminary data.</text>
</comment>
<evidence type="ECO:0000313" key="2">
    <source>
        <dbReference type="EMBL" id="TXC81122.1"/>
    </source>
</evidence>
<feature type="transmembrane region" description="Helical" evidence="1">
    <location>
        <begin position="6"/>
        <end position="26"/>
    </location>
</feature>
<dbReference type="Proteomes" id="UP000321776">
    <property type="component" value="Unassembled WGS sequence"/>
</dbReference>
<organism evidence="2 3">
    <name type="scientific">Paraburkholderia azotifigens</name>
    <dbReference type="NCBI Taxonomy" id="2057004"/>
    <lineage>
        <taxon>Bacteria</taxon>
        <taxon>Pseudomonadati</taxon>
        <taxon>Pseudomonadota</taxon>
        <taxon>Betaproteobacteria</taxon>
        <taxon>Burkholderiales</taxon>
        <taxon>Burkholderiaceae</taxon>
        <taxon>Paraburkholderia</taxon>
    </lineage>
</organism>
<accession>A0A5C6V7A3</accession>
<sequence length="101" mass="11577">MSVSGWFILTLAVSLANFPFATGRLFGVITLRHGKTSWAYIVEFVMTYMILASVAYALEAREGRVFDQGWQFYVITVSLLMVFSFPGFVFRFLLPRTLFSR</sequence>
<feature type="transmembrane region" description="Helical" evidence="1">
    <location>
        <begin position="38"/>
        <end position="58"/>
    </location>
</feature>
<reference evidence="2 3" key="1">
    <citation type="journal article" date="2018" name="Int. J. Syst. Evol. Microbiol.">
        <title>Paraburkholderia azotifigens sp. nov., a nitrogen-fixing bacterium isolated from paddy soil.</title>
        <authorList>
            <person name="Choi G.M."/>
            <person name="Im W.T."/>
        </authorList>
    </citation>
    <scope>NUCLEOTIDE SEQUENCE [LARGE SCALE GENOMIC DNA]</scope>
    <source>
        <strain evidence="2 3">NF 2-5-3</strain>
    </source>
</reference>
<name>A0A5C6V7A3_9BURK</name>
<evidence type="ECO:0000256" key="1">
    <source>
        <dbReference type="SAM" id="Phobius"/>
    </source>
</evidence>
<proteinExistence type="predicted"/>
<keyword evidence="1" id="KW-1133">Transmembrane helix</keyword>
<keyword evidence="1" id="KW-0812">Transmembrane</keyword>
<dbReference type="RefSeq" id="WP_147238457.1">
    <property type="nucleotide sequence ID" value="NZ_VOQS01000005.1"/>
</dbReference>
<dbReference type="AlphaFoldDB" id="A0A5C6V7A3"/>
<dbReference type="PIRSF" id="PIRSF019883">
    <property type="entry name" value="UCP019883"/>
    <property type="match status" value="1"/>
</dbReference>
<dbReference type="EMBL" id="VOQS01000005">
    <property type="protein sequence ID" value="TXC81122.1"/>
    <property type="molecule type" value="Genomic_DNA"/>
</dbReference>
<gene>
    <name evidence="2" type="ORF">FRZ40_43920</name>
</gene>